<gene>
    <name evidence="16" type="primary">WBGene00097321</name>
</gene>
<evidence type="ECO:0000256" key="8">
    <source>
        <dbReference type="ARBA" id="ARBA00023065"/>
    </source>
</evidence>
<sequence length="649" mass="70159">MSSQIMKLLVPACLILINFLNSFQEMGIEGVIPLIQYHYGIKDAETATIMIFVLFRALGAAASFIFVILVPVILADLLHDRQLGVALMCLSVSDIASIMLTGILSSWIVTSTIPWQAGMLTATVLAIIPFVNYTFEGCQHACLQQLASQRCGCVDPLFPKATNETYCTSPESVICLINLPSDVSDPKSKDGKTMCACGPPCEATIYDKTFSYSVFPSERYLVATGTQKQRSALLESQRGGRPGEGEDTWNDYDNPVTTTMQPTTITARPATSTTGTTGTTGTTSHEHTTSTTGGSTTITTTTVSTSGPQTTTYSSTTTTDPRKSCPYPGPPASGASVTDKTLGCLTELTFKSLFTDQRIIAIRGYPCTSQKKCNTCVLFSDPPSSDSFPCSYTYGAGTGCTEKSNKGYIPTVNCPFFFERYSFIPTGTTLPNITNWENGAVPGPYDKGACTTNATSHDLSILQTLQNIPLDQAFLSKLTPQMSICDLKDLAVLEAGKHYGNGGKRRKRATSTETIDLPGVGSCEYANRNFKGADDCIQWYKKNGLVIHIYFETLEEISYAQGFLPDISGHAGLWLGMSVVSVVELIGLVFLCIYMPVCGRNVRLADLDEIMREVDARGRARRAASPRSDTDSARTDPLDSARSDTLESA</sequence>
<feature type="region of interest" description="Disordered" evidence="14">
    <location>
        <begin position="617"/>
        <end position="649"/>
    </location>
</feature>
<evidence type="ECO:0000256" key="9">
    <source>
        <dbReference type="ARBA" id="ARBA00023136"/>
    </source>
</evidence>
<reference evidence="16" key="2">
    <citation type="submission" date="2022-06" db="UniProtKB">
        <authorList>
            <consortium name="EnsemblMetazoa"/>
        </authorList>
    </citation>
    <scope>IDENTIFICATION</scope>
    <source>
        <strain evidence="16">PS312</strain>
    </source>
</reference>
<dbReference type="PANTHER" id="PTHR11690">
    <property type="entry name" value="AMILORIDE-SENSITIVE SODIUM CHANNEL-RELATED"/>
    <property type="match status" value="1"/>
</dbReference>
<dbReference type="PANTHER" id="PTHR11690:SF300">
    <property type="entry name" value="PICKPOCKET PROTEIN 19"/>
    <property type="match status" value="1"/>
</dbReference>
<keyword evidence="11 13" id="KW-0739">Sodium transport</keyword>
<name>A0A2A6BTL7_PRIPA</name>
<feature type="transmembrane region" description="Helical" evidence="15">
    <location>
        <begin position="573"/>
        <end position="597"/>
    </location>
</feature>
<keyword evidence="9 15" id="KW-0472">Membrane</keyword>
<dbReference type="AlphaFoldDB" id="A0A2A6BTL7"/>
<dbReference type="GO" id="GO:0005886">
    <property type="term" value="C:plasma membrane"/>
    <property type="evidence" value="ECO:0000318"/>
    <property type="project" value="GO_Central"/>
</dbReference>
<proteinExistence type="inferred from homology"/>
<keyword evidence="10" id="KW-0325">Glycoprotein</keyword>
<comment type="subcellular location">
    <subcellularLocation>
        <location evidence="1">Membrane</location>
        <topology evidence="1">Multi-pass membrane protein</topology>
    </subcellularLocation>
</comment>
<evidence type="ECO:0000256" key="5">
    <source>
        <dbReference type="ARBA" id="ARBA00022692"/>
    </source>
</evidence>
<keyword evidence="6 15" id="KW-1133">Transmembrane helix</keyword>
<dbReference type="PRINTS" id="PR01078">
    <property type="entry name" value="AMINACHANNEL"/>
</dbReference>
<keyword evidence="5 13" id="KW-0812">Transmembrane</keyword>
<evidence type="ECO:0000313" key="16">
    <source>
        <dbReference type="EnsemblMetazoa" id="PPA07767.1"/>
    </source>
</evidence>
<dbReference type="GO" id="GO:0015280">
    <property type="term" value="F:ligand-gated sodium channel activity"/>
    <property type="evidence" value="ECO:0000318"/>
    <property type="project" value="GO_Central"/>
</dbReference>
<evidence type="ECO:0000256" key="11">
    <source>
        <dbReference type="ARBA" id="ARBA00023201"/>
    </source>
</evidence>
<evidence type="ECO:0000256" key="2">
    <source>
        <dbReference type="ARBA" id="ARBA00007193"/>
    </source>
</evidence>
<evidence type="ECO:0000256" key="12">
    <source>
        <dbReference type="ARBA" id="ARBA00023303"/>
    </source>
</evidence>
<keyword evidence="7" id="KW-0915">Sodium</keyword>
<evidence type="ECO:0000256" key="14">
    <source>
        <dbReference type="SAM" id="MobiDB-lite"/>
    </source>
</evidence>
<protein>
    <submittedName>
        <fullName evidence="16">Ion channel</fullName>
    </submittedName>
</protein>
<dbReference type="Proteomes" id="UP000005239">
    <property type="component" value="Unassembled WGS sequence"/>
</dbReference>
<comment type="similarity">
    <text evidence="2 13">Belongs to the amiloride-sensitive sodium channel (TC 1.A.6) family.</text>
</comment>
<dbReference type="GO" id="GO:0035725">
    <property type="term" value="P:sodium ion transmembrane transport"/>
    <property type="evidence" value="ECO:0000318"/>
    <property type="project" value="GO_Central"/>
</dbReference>
<dbReference type="Gene3D" id="1.10.287.770">
    <property type="entry name" value="YojJ-like"/>
    <property type="match status" value="1"/>
</dbReference>
<evidence type="ECO:0000256" key="10">
    <source>
        <dbReference type="ARBA" id="ARBA00023180"/>
    </source>
</evidence>
<feature type="region of interest" description="Disordered" evidence="14">
    <location>
        <begin position="226"/>
        <end position="338"/>
    </location>
</feature>
<feature type="compositionally biased region" description="Low complexity" evidence="14">
    <location>
        <begin position="257"/>
        <end position="319"/>
    </location>
</feature>
<evidence type="ECO:0000256" key="7">
    <source>
        <dbReference type="ARBA" id="ARBA00023053"/>
    </source>
</evidence>
<evidence type="ECO:0000256" key="13">
    <source>
        <dbReference type="RuleBase" id="RU000679"/>
    </source>
</evidence>
<keyword evidence="17" id="KW-1185">Reference proteome</keyword>
<organism evidence="16 17">
    <name type="scientific">Pristionchus pacificus</name>
    <name type="common">Parasitic nematode worm</name>
    <dbReference type="NCBI Taxonomy" id="54126"/>
    <lineage>
        <taxon>Eukaryota</taxon>
        <taxon>Metazoa</taxon>
        <taxon>Ecdysozoa</taxon>
        <taxon>Nematoda</taxon>
        <taxon>Chromadorea</taxon>
        <taxon>Rhabditida</taxon>
        <taxon>Rhabditina</taxon>
        <taxon>Diplogasteromorpha</taxon>
        <taxon>Diplogasteroidea</taxon>
        <taxon>Neodiplogasteridae</taxon>
        <taxon>Pristionchus</taxon>
    </lineage>
</organism>
<keyword evidence="12 13" id="KW-0407">Ion channel</keyword>
<evidence type="ECO:0000256" key="1">
    <source>
        <dbReference type="ARBA" id="ARBA00004141"/>
    </source>
</evidence>
<evidence type="ECO:0000256" key="6">
    <source>
        <dbReference type="ARBA" id="ARBA00022989"/>
    </source>
</evidence>
<dbReference type="Gene3D" id="1.10.287.820">
    <property type="entry name" value="Acid-sensing ion channel domain"/>
    <property type="match status" value="1"/>
</dbReference>
<evidence type="ECO:0000256" key="15">
    <source>
        <dbReference type="SAM" id="Phobius"/>
    </source>
</evidence>
<evidence type="ECO:0000256" key="4">
    <source>
        <dbReference type="ARBA" id="ARBA00022461"/>
    </source>
</evidence>
<evidence type="ECO:0000256" key="3">
    <source>
        <dbReference type="ARBA" id="ARBA00022448"/>
    </source>
</evidence>
<reference evidence="17" key="1">
    <citation type="journal article" date="2008" name="Nat. Genet.">
        <title>The Pristionchus pacificus genome provides a unique perspective on nematode lifestyle and parasitism.</title>
        <authorList>
            <person name="Dieterich C."/>
            <person name="Clifton S.W."/>
            <person name="Schuster L.N."/>
            <person name="Chinwalla A."/>
            <person name="Delehaunty K."/>
            <person name="Dinkelacker I."/>
            <person name="Fulton L."/>
            <person name="Fulton R."/>
            <person name="Godfrey J."/>
            <person name="Minx P."/>
            <person name="Mitreva M."/>
            <person name="Roeseler W."/>
            <person name="Tian H."/>
            <person name="Witte H."/>
            <person name="Yang S.P."/>
            <person name="Wilson R.K."/>
            <person name="Sommer R.J."/>
        </authorList>
    </citation>
    <scope>NUCLEOTIDE SEQUENCE [LARGE SCALE GENOMIC DNA]</scope>
    <source>
        <strain evidence="17">PS312</strain>
    </source>
</reference>
<dbReference type="Pfam" id="PF00858">
    <property type="entry name" value="ASC"/>
    <property type="match status" value="1"/>
</dbReference>
<keyword evidence="3 13" id="KW-0813">Transport</keyword>
<dbReference type="InterPro" id="IPR001873">
    <property type="entry name" value="ENaC"/>
</dbReference>
<keyword evidence="8 13" id="KW-0406">Ion transport</keyword>
<dbReference type="OrthoDB" id="6021021at2759"/>
<dbReference type="EnsemblMetazoa" id="PPA07767.1">
    <property type="protein sequence ID" value="PPA07767.1"/>
    <property type="gene ID" value="WBGene00097321"/>
</dbReference>
<evidence type="ECO:0000313" key="17">
    <source>
        <dbReference type="Proteomes" id="UP000005239"/>
    </source>
</evidence>
<accession>A0A8R1U6A9</accession>
<accession>A0A2A6BTL7</accession>
<feature type="transmembrane region" description="Helical" evidence="15">
    <location>
        <begin position="85"/>
        <end position="109"/>
    </location>
</feature>
<feature type="transmembrane region" description="Helical" evidence="15">
    <location>
        <begin position="115"/>
        <end position="135"/>
    </location>
</feature>
<feature type="compositionally biased region" description="Basic and acidic residues" evidence="14">
    <location>
        <begin position="628"/>
        <end position="649"/>
    </location>
</feature>
<feature type="transmembrane region" description="Helical" evidence="15">
    <location>
        <begin position="46"/>
        <end position="73"/>
    </location>
</feature>
<keyword evidence="4 13" id="KW-0894">Sodium channel</keyword>